<evidence type="ECO:0000313" key="8">
    <source>
        <dbReference type="EMBL" id="SHE68427.1"/>
    </source>
</evidence>
<dbReference type="InterPro" id="IPR000297">
    <property type="entry name" value="PPIase_PpiC"/>
</dbReference>
<dbReference type="SUPFAM" id="SSF54534">
    <property type="entry name" value="FKBP-like"/>
    <property type="match status" value="1"/>
</dbReference>
<name>A0A1M4VHQ4_9RHOB</name>
<dbReference type="Pfam" id="PF00639">
    <property type="entry name" value="Rotamase"/>
    <property type="match status" value="1"/>
</dbReference>
<dbReference type="InterPro" id="IPR027304">
    <property type="entry name" value="Trigger_fact/SurA_dom_sf"/>
</dbReference>
<evidence type="ECO:0000256" key="6">
    <source>
        <dbReference type="SAM" id="SignalP"/>
    </source>
</evidence>
<accession>A0A1M4VHQ4</accession>
<dbReference type="Gene3D" id="3.10.50.40">
    <property type="match status" value="1"/>
</dbReference>
<evidence type="ECO:0000256" key="3">
    <source>
        <dbReference type="ARBA" id="ARBA00030642"/>
    </source>
</evidence>
<dbReference type="STRING" id="1486859.SAMN05444273_102260"/>
<evidence type="ECO:0000256" key="5">
    <source>
        <dbReference type="PROSITE-ProRule" id="PRU00278"/>
    </source>
</evidence>
<keyword evidence="5" id="KW-0413">Isomerase</keyword>
<dbReference type="InterPro" id="IPR050280">
    <property type="entry name" value="OMP_Chaperone_SurA"/>
</dbReference>
<evidence type="ECO:0000256" key="2">
    <source>
        <dbReference type="ARBA" id="ARBA00022729"/>
    </source>
</evidence>
<keyword evidence="2 6" id="KW-0732">Signal</keyword>
<protein>
    <recommendedName>
        <fullName evidence="1">Parvulin-like PPIase</fullName>
    </recommendedName>
    <alternativeName>
        <fullName evidence="3">Peptidyl-prolyl cis-trans isomerase plp</fullName>
    </alternativeName>
    <alternativeName>
        <fullName evidence="4">Rotamase plp</fullName>
    </alternativeName>
</protein>
<evidence type="ECO:0000256" key="4">
    <source>
        <dbReference type="ARBA" id="ARBA00031484"/>
    </source>
</evidence>
<proteinExistence type="predicted"/>
<dbReference type="PROSITE" id="PS50198">
    <property type="entry name" value="PPIC_PPIASE_2"/>
    <property type="match status" value="1"/>
</dbReference>
<sequence length="418" mass="45829">MMPKHALLTRIFAFTLTALAFLAPAASAQQQGLFQTAITVNDLVITNYELQQRELFLNVLRAPGNAKTEARKGLIDDRLRLMETRRAGITPTEEQIVEGMEEFASRANLTADEFIKAVSQAGVSAETFRDFVIAGLAWRELVQGRFGARSQVSEPEVDRALALQGTTGGARVLLAEIVLPLAPQTAERNQALAQRLSETISSESAFSAAARRYSASPTRGRGGRLEWLPLGNVPPQIRAAVLTLGPGEVSEPLNLGNAIGVFQLRGLEETEAGSPETQALEYATVLFPGGRTAETLAQAKTFEERYDTCDDLYTPAKDLPPEYFERTVLPTADVPGDIALELAKLDSNEVSTALTRQNGQFLVYLMLCGRTLDIPLDENGEEVDLRSRVREQLFNQRITSYADSFLEELRADAIIVEQ</sequence>
<evidence type="ECO:0000259" key="7">
    <source>
        <dbReference type="PROSITE" id="PS50198"/>
    </source>
</evidence>
<keyword evidence="9" id="KW-1185">Reference proteome</keyword>
<keyword evidence="5" id="KW-0697">Rotamase</keyword>
<dbReference type="Gene3D" id="1.10.4030.10">
    <property type="entry name" value="Porin chaperone SurA, peptide-binding domain"/>
    <property type="match status" value="1"/>
</dbReference>
<dbReference type="PANTHER" id="PTHR47637">
    <property type="entry name" value="CHAPERONE SURA"/>
    <property type="match status" value="1"/>
</dbReference>
<organism evidence="8 9">
    <name type="scientific">Litoreibacter ascidiaceicola</name>
    <dbReference type="NCBI Taxonomy" id="1486859"/>
    <lineage>
        <taxon>Bacteria</taxon>
        <taxon>Pseudomonadati</taxon>
        <taxon>Pseudomonadota</taxon>
        <taxon>Alphaproteobacteria</taxon>
        <taxon>Rhodobacterales</taxon>
        <taxon>Roseobacteraceae</taxon>
        <taxon>Litoreibacter</taxon>
    </lineage>
</organism>
<dbReference type="RefSeq" id="WP_073141110.1">
    <property type="nucleotide sequence ID" value="NZ_FQUV01000002.1"/>
</dbReference>
<dbReference type="Proteomes" id="UP000184144">
    <property type="component" value="Unassembled WGS sequence"/>
</dbReference>
<dbReference type="SUPFAM" id="SSF109998">
    <property type="entry name" value="Triger factor/SurA peptide-binding domain-like"/>
    <property type="match status" value="1"/>
</dbReference>
<dbReference type="PANTHER" id="PTHR47637:SF1">
    <property type="entry name" value="CHAPERONE SURA"/>
    <property type="match status" value="1"/>
</dbReference>
<feature type="chain" id="PRO_5012747816" description="Parvulin-like PPIase" evidence="6">
    <location>
        <begin position="29"/>
        <end position="418"/>
    </location>
</feature>
<gene>
    <name evidence="8" type="ORF">SAMN05444273_102260</name>
</gene>
<dbReference type="OrthoDB" id="9791746at2"/>
<feature type="domain" description="PpiC" evidence="7">
    <location>
        <begin position="169"/>
        <end position="266"/>
    </location>
</feature>
<dbReference type="GO" id="GO:0003755">
    <property type="term" value="F:peptidyl-prolyl cis-trans isomerase activity"/>
    <property type="evidence" value="ECO:0007669"/>
    <property type="project" value="UniProtKB-KW"/>
</dbReference>
<dbReference type="AlphaFoldDB" id="A0A1M4VHQ4"/>
<dbReference type="InterPro" id="IPR046357">
    <property type="entry name" value="PPIase_dom_sf"/>
</dbReference>
<dbReference type="EMBL" id="FQUV01000002">
    <property type="protein sequence ID" value="SHE68427.1"/>
    <property type="molecule type" value="Genomic_DNA"/>
</dbReference>
<evidence type="ECO:0000313" key="9">
    <source>
        <dbReference type="Proteomes" id="UP000184144"/>
    </source>
</evidence>
<evidence type="ECO:0000256" key="1">
    <source>
        <dbReference type="ARBA" id="ARBA00018370"/>
    </source>
</evidence>
<feature type="signal peptide" evidence="6">
    <location>
        <begin position="1"/>
        <end position="28"/>
    </location>
</feature>
<reference evidence="9" key="1">
    <citation type="submission" date="2016-11" db="EMBL/GenBank/DDBJ databases">
        <authorList>
            <person name="Varghese N."/>
            <person name="Submissions S."/>
        </authorList>
    </citation>
    <scope>NUCLEOTIDE SEQUENCE [LARGE SCALE GENOMIC DNA]</scope>
    <source>
        <strain evidence="9">DSM 100566</strain>
    </source>
</reference>